<organism evidence="1 2">
    <name type="scientific">Achlya hypogyna</name>
    <name type="common">Oomycete</name>
    <name type="synonym">Protoachlya hypogyna</name>
    <dbReference type="NCBI Taxonomy" id="1202772"/>
    <lineage>
        <taxon>Eukaryota</taxon>
        <taxon>Sar</taxon>
        <taxon>Stramenopiles</taxon>
        <taxon>Oomycota</taxon>
        <taxon>Saprolegniomycetes</taxon>
        <taxon>Saprolegniales</taxon>
        <taxon>Achlyaceae</taxon>
        <taxon>Achlya</taxon>
    </lineage>
</organism>
<keyword evidence="2" id="KW-1185">Reference proteome</keyword>
<evidence type="ECO:0000313" key="1">
    <source>
        <dbReference type="EMBL" id="OQR97135.1"/>
    </source>
</evidence>
<dbReference type="EMBL" id="JNBR01000122">
    <property type="protein sequence ID" value="OQR97135.1"/>
    <property type="molecule type" value="Genomic_DNA"/>
</dbReference>
<sequence>MHPSQVDLLSLCADGDFIHDRDARKHLRGLLREFRDLLTDDAWLGFGVYRRLIENVVLTVVNDAVGGGVSSVDAALCYLDRLGRHLSAQKAHAQLACMNTMRWGMSGFSVFKAMDTLGQSSGHSPDPGAVLEGVKQYWAYLAHVQVRAIVFCLEWLHFELQQLSSRAPEPIELLPVSKHHRHR</sequence>
<proteinExistence type="predicted"/>
<protein>
    <submittedName>
        <fullName evidence="1">Uncharacterized protein</fullName>
    </submittedName>
</protein>
<dbReference type="Proteomes" id="UP000243579">
    <property type="component" value="Unassembled WGS sequence"/>
</dbReference>
<gene>
    <name evidence="1" type="ORF">ACHHYP_12676</name>
</gene>
<dbReference type="AlphaFoldDB" id="A0A1V9ZGM8"/>
<evidence type="ECO:0000313" key="2">
    <source>
        <dbReference type="Proteomes" id="UP000243579"/>
    </source>
</evidence>
<accession>A0A1V9ZGM8</accession>
<comment type="caution">
    <text evidence="1">The sequence shown here is derived from an EMBL/GenBank/DDBJ whole genome shotgun (WGS) entry which is preliminary data.</text>
</comment>
<reference evidence="1 2" key="1">
    <citation type="journal article" date="2014" name="Genome Biol. Evol.">
        <title>The secreted proteins of Achlya hypogyna and Thraustotheca clavata identify the ancestral oomycete secretome and reveal gene acquisitions by horizontal gene transfer.</title>
        <authorList>
            <person name="Misner I."/>
            <person name="Blouin N."/>
            <person name="Leonard G."/>
            <person name="Richards T.A."/>
            <person name="Lane C.E."/>
        </authorList>
    </citation>
    <scope>NUCLEOTIDE SEQUENCE [LARGE SCALE GENOMIC DNA]</scope>
    <source>
        <strain evidence="1 2">ATCC 48635</strain>
    </source>
</reference>
<dbReference type="OrthoDB" id="10301352at2759"/>
<name>A0A1V9ZGM8_ACHHY</name>